<keyword evidence="2" id="KW-1185">Reference proteome</keyword>
<dbReference type="HOGENOM" id="CLU_2757748_0_0_1"/>
<reference evidence="2" key="1">
    <citation type="journal article" date="2012" name="PLoS Genet.">
        <title>The genomes of the fungal plant pathogens Cladosporium fulvum and Dothistroma septosporum reveal adaptation to different hosts and lifestyles but also signatures of common ancestry.</title>
        <authorList>
            <person name="de Wit P.J.G.M."/>
            <person name="van der Burgt A."/>
            <person name="Oekmen B."/>
            <person name="Stergiopoulos I."/>
            <person name="Abd-Elsalam K.A."/>
            <person name="Aerts A.L."/>
            <person name="Bahkali A.H."/>
            <person name="Beenen H.G."/>
            <person name="Chettri P."/>
            <person name="Cox M.P."/>
            <person name="Datema E."/>
            <person name="de Vries R.P."/>
            <person name="Dhillon B."/>
            <person name="Ganley A.R."/>
            <person name="Griffiths S.A."/>
            <person name="Guo Y."/>
            <person name="Hamelin R.C."/>
            <person name="Henrissat B."/>
            <person name="Kabir M.S."/>
            <person name="Jashni M.K."/>
            <person name="Kema G."/>
            <person name="Klaubauf S."/>
            <person name="Lapidus A."/>
            <person name="Levasseur A."/>
            <person name="Lindquist E."/>
            <person name="Mehrabi R."/>
            <person name="Ohm R.A."/>
            <person name="Owen T.J."/>
            <person name="Salamov A."/>
            <person name="Schwelm A."/>
            <person name="Schijlen E."/>
            <person name="Sun H."/>
            <person name="van den Burg H.A."/>
            <person name="van Ham R.C.H.J."/>
            <person name="Zhang S."/>
            <person name="Goodwin S.B."/>
            <person name="Grigoriev I.V."/>
            <person name="Collemare J."/>
            <person name="Bradshaw R.E."/>
        </authorList>
    </citation>
    <scope>NUCLEOTIDE SEQUENCE [LARGE SCALE GENOMIC DNA]</scope>
    <source>
        <strain evidence="2">NZE10 / CBS 128990</strain>
    </source>
</reference>
<reference evidence="1 2" key="2">
    <citation type="journal article" date="2012" name="PLoS Pathog.">
        <title>Diverse lifestyles and strategies of plant pathogenesis encoded in the genomes of eighteen Dothideomycetes fungi.</title>
        <authorList>
            <person name="Ohm R.A."/>
            <person name="Feau N."/>
            <person name="Henrissat B."/>
            <person name="Schoch C.L."/>
            <person name="Horwitz B.A."/>
            <person name="Barry K.W."/>
            <person name="Condon B.J."/>
            <person name="Copeland A.C."/>
            <person name="Dhillon B."/>
            <person name="Glaser F."/>
            <person name="Hesse C.N."/>
            <person name="Kosti I."/>
            <person name="LaButti K."/>
            <person name="Lindquist E.A."/>
            <person name="Lucas S."/>
            <person name="Salamov A.A."/>
            <person name="Bradshaw R.E."/>
            <person name="Ciuffetti L."/>
            <person name="Hamelin R.C."/>
            <person name="Kema G.H.J."/>
            <person name="Lawrence C."/>
            <person name="Scott J.A."/>
            <person name="Spatafora J.W."/>
            <person name="Turgeon B.G."/>
            <person name="de Wit P.J.G.M."/>
            <person name="Zhong S."/>
            <person name="Goodwin S.B."/>
            <person name="Grigoriev I.V."/>
        </authorList>
    </citation>
    <scope>NUCLEOTIDE SEQUENCE [LARGE SCALE GENOMIC DNA]</scope>
    <source>
        <strain evidence="2">NZE10 / CBS 128990</strain>
    </source>
</reference>
<protein>
    <submittedName>
        <fullName evidence="1">Uncharacterized protein</fullName>
    </submittedName>
</protein>
<evidence type="ECO:0000313" key="2">
    <source>
        <dbReference type="Proteomes" id="UP000016933"/>
    </source>
</evidence>
<dbReference type="EMBL" id="KB446536">
    <property type="protein sequence ID" value="EME47989.1"/>
    <property type="molecule type" value="Genomic_DNA"/>
</dbReference>
<gene>
    <name evidence="1" type="ORF">DOTSEDRAFT_69806</name>
</gene>
<organism evidence="1 2">
    <name type="scientific">Dothistroma septosporum (strain NZE10 / CBS 128990)</name>
    <name type="common">Red band needle blight fungus</name>
    <name type="synonym">Mycosphaerella pini</name>
    <dbReference type="NCBI Taxonomy" id="675120"/>
    <lineage>
        <taxon>Eukaryota</taxon>
        <taxon>Fungi</taxon>
        <taxon>Dikarya</taxon>
        <taxon>Ascomycota</taxon>
        <taxon>Pezizomycotina</taxon>
        <taxon>Dothideomycetes</taxon>
        <taxon>Dothideomycetidae</taxon>
        <taxon>Mycosphaerellales</taxon>
        <taxon>Mycosphaerellaceae</taxon>
        <taxon>Dothistroma</taxon>
    </lineage>
</organism>
<dbReference type="Proteomes" id="UP000016933">
    <property type="component" value="Unassembled WGS sequence"/>
</dbReference>
<sequence length="70" mass="7879">MLHHSVLASVSDAVIITITCPVARLADVCNFRSYSPLPHPIVKHRCRWLSQGLKRSITSIDVQGTHYRIL</sequence>
<name>N1Q0I6_DOTSN</name>
<evidence type="ECO:0000313" key="1">
    <source>
        <dbReference type="EMBL" id="EME47989.1"/>
    </source>
</evidence>
<proteinExistence type="predicted"/>
<accession>N1Q0I6</accession>
<dbReference type="AlphaFoldDB" id="N1Q0I6"/>